<name>A0AAN6ZP28_9PEZI</name>
<evidence type="ECO:0000256" key="4">
    <source>
        <dbReference type="SAM" id="MobiDB-lite"/>
    </source>
</evidence>
<dbReference type="GO" id="GO:0006487">
    <property type="term" value="P:protein N-linked glycosylation"/>
    <property type="evidence" value="ECO:0007669"/>
    <property type="project" value="TreeGrafter"/>
</dbReference>
<evidence type="ECO:0000256" key="3">
    <source>
        <dbReference type="ARBA" id="ARBA00022679"/>
    </source>
</evidence>
<keyword evidence="5" id="KW-0812">Transmembrane</keyword>
<evidence type="ECO:0000256" key="5">
    <source>
        <dbReference type="SAM" id="Phobius"/>
    </source>
</evidence>
<feature type="region of interest" description="Disordered" evidence="4">
    <location>
        <begin position="1"/>
        <end position="21"/>
    </location>
</feature>
<dbReference type="InterPro" id="IPR029044">
    <property type="entry name" value="Nucleotide-diphossugar_trans"/>
</dbReference>
<keyword evidence="7" id="KW-1185">Reference proteome</keyword>
<dbReference type="GO" id="GO:0000009">
    <property type="term" value="F:alpha-1,6-mannosyltransferase activity"/>
    <property type="evidence" value="ECO:0007669"/>
    <property type="project" value="TreeGrafter"/>
</dbReference>
<feature type="transmembrane region" description="Helical" evidence="5">
    <location>
        <begin position="31"/>
        <end position="48"/>
    </location>
</feature>
<dbReference type="Pfam" id="PF05637">
    <property type="entry name" value="Glyco_transf_34"/>
    <property type="match status" value="1"/>
</dbReference>
<dbReference type="AlphaFoldDB" id="A0AAN6ZP28"/>
<gene>
    <name evidence="6" type="ORF">C8A04DRAFT_34932</name>
</gene>
<dbReference type="GO" id="GO:0000136">
    <property type="term" value="C:mannan polymerase complex"/>
    <property type="evidence" value="ECO:0007669"/>
    <property type="project" value="TreeGrafter"/>
</dbReference>
<dbReference type="Proteomes" id="UP001302676">
    <property type="component" value="Unassembled WGS sequence"/>
</dbReference>
<proteinExistence type="inferred from homology"/>
<keyword evidence="5" id="KW-1133">Transmembrane helix</keyword>
<keyword evidence="5" id="KW-0472">Membrane</keyword>
<sequence>MHFALPPRKTSRPPPYLPRTSHLPGLRRTRLKLIALGGLFFLALIYLITRSGGGSSRHGLPAARVPKGNPPVVIVTVLDSTKFSGTYLQTVKQNRLQYAEKHGYQTFLAKITDYDLEGSPFSWTMVVAMRDALTKFPDCHYVWFLDASSLIMNPKLKIEEHVMPSARLEELMRKDLPVVPPDSIIKTFSHLRGQDVDLVISQDKEGLSTSSFVVRNGEWARFFLETWFGPLYRSYNFQKAEVHALEHMVQWHPTILSRMAVIDQRTINSYAKGTTAEEYKDGDLVVGFPECVTVGPQECETRSKPFAQAWKRVFESV</sequence>
<evidence type="ECO:0000256" key="2">
    <source>
        <dbReference type="ARBA" id="ARBA00022676"/>
    </source>
</evidence>
<comment type="similarity">
    <text evidence="1">Belongs to the glycosyltransferase 34 family.</text>
</comment>
<reference evidence="6" key="2">
    <citation type="submission" date="2023-05" db="EMBL/GenBank/DDBJ databases">
        <authorList>
            <consortium name="Lawrence Berkeley National Laboratory"/>
            <person name="Steindorff A."/>
            <person name="Hensen N."/>
            <person name="Bonometti L."/>
            <person name="Westerberg I."/>
            <person name="Brannstrom I.O."/>
            <person name="Guillou S."/>
            <person name="Cros-Aarteil S."/>
            <person name="Calhoun S."/>
            <person name="Haridas S."/>
            <person name="Kuo A."/>
            <person name="Mondo S."/>
            <person name="Pangilinan J."/>
            <person name="Riley R."/>
            <person name="Labutti K."/>
            <person name="Andreopoulos B."/>
            <person name="Lipzen A."/>
            <person name="Chen C."/>
            <person name="Yanf M."/>
            <person name="Daum C."/>
            <person name="Ng V."/>
            <person name="Clum A."/>
            <person name="Ohm R."/>
            <person name="Martin F."/>
            <person name="Silar P."/>
            <person name="Natvig D."/>
            <person name="Lalanne C."/>
            <person name="Gautier V."/>
            <person name="Ament-Velasquez S.L."/>
            <person name="Kruys A."/>
            <person name="Hutchinson M.I."/>
            <person name="Powell A.J."/>
            <person name="Barry K."/>
            <person name="Miller A.N."/>
            <person name="Grigoriev I.V."/>
            <person name="Debuchy R."/>
            <person name="Gladieux P."/>
            <person name="Thoren M.H."/>
            <person name="Johannesson H."/>
        </authorList>
    </citation>
    <scope>NUCLEOTIDE SEQUENCE</scope>
    <source>
        <strain evidence="6">CBS 141.50</strain>
    </source>
</reference>
<dbReference type="FunFam" id="3.90.550.10:FF:000149">
    <property type="entry name" value="Alpha-1,6-mannosyltransferase subunit"/>
    <property type="match status" value="1"/>
</dbReference>
<protein>
    <submittedName>
        <fullName evidence="6">Galactosyl transferase GMA12/MNN10 family-domain-containing protein</fullName>
    </submittedName>
</protein>
<dbReference type="PANTHER" id="PTHR31306:SF10">
    <property type="entry name" value="ALPHA-1,6-MANNOSYLTRANSFERASE MNN11-RELATED"/>
    <property type="match status" value="1"/>
</dbReference>
<keyword evidence="3 6" id="KW-0808">Transferase</keyword>
<organism evidence="6 7">
    <name type="scientific">Dichotomopilus funicola</name>
    <dbReference type="NCBI Taxonomy" id="1934379"/>
    <lineage>
        <taxon>Eukaryota</taxon>
        <taxon>Fungi</taxon>
        <taxon>Dikarya</taxon>
        <taxon>Ascomycota</taxon>
        <taxon>Pezizomycotina</taxon>
        <taxon>Sordariomycetes</taxon>
        <taxon>Sordariomycetidae</taxon>
        <taxon>Sordariales</taxon>
        <taxon>Chaetomiaceae</taxon>
        <taxon>Dichotomopilus</taxon>
    </lineage>
</organism>
<evidence type="ECO:0000256" key="1">
    <source>
        <dbReference type="ARBA" id="ARBA00005664"/>
    </source>
</evidence>
<dbReference type="Gene3D" id="3.90.550.10">
    <property type="entry name" value="Spore Coat Polysaccharide Biosynthesis Protein SpsA, Chain A"/>
    <property type="match status" value="1"/>
</dbReference>
<dbReference type="EMBL" id="MU853561">
    <property type="protein sequence ID" value="KAK4146465.1"/>
    <property type="molecule type" value="Genomic_DNA"/>
</dbReference>
<dbReference type="PANTHER" id="PTHR31306">
    <property type="entry name" value="ALPHA-1,6-MANNOSYLTRANSFERASE MNN11-RELATED"/>
    <property type="match status" value="1"/>
</dbReference>
<comment type="caution">
    <text evidence="6">The sequence shown here is derived from an EMBL/GenBank/DDBJ whole genome shotgun (WGS) entry which is preliminary data.</text>
</comment>
<dbReference type="InterPro" id="IPR008630">
    <property type="entry name" value="Glyco_trans_34"/>
</dbReference>
<accession>A0AAN6ZP28</accession>
<reference evidence="6" key="1">
    <citation type="journal article" date="2023" name="Mol. Phylogenet. Evol.">
        <title>Genome-scale phylogeny and comparative genomics of the fungal order Sordariales.</title>
        <authorList>
            <person name="Hensen N."/>
            <person name="Bonometti L."/>
            <person name="Westerberg I."/>
            <person name="Brannstrom I.O."/>
            <person name="Guillou S."/>
            <person name="Cros-Aarteil S."/>
            <person name="Calhoun S."/>
            <person name="Haridas S."/>
            <person name="Kuo A."/>
            <person name="Mondo S."/>
            <person name="Pangilinan J."/>
            <person name="Riley R."/>
            <person name="LaButti K."/>
            <person name="Andreopoulos B."/>
            <person name="Lipzen A."/>
            <person name="Chen C."/>
            <person name="Yan M."/>
            <person name="Daum C."/>
            <person name="Ng V."/>
            <person name="Clum A."/>
            <person name="Steindorff A."/>
            <person name="Ohm R.A."/>
            <person name="Martin F."/>
            <person name="Silar P."/>
            <person name="Natvig D.O."/>
            <person name="Lalanne C."/>
            <person name="Gautier V."/>
            <person name="Ament-Velasquez S.L."/>
            <person name="Kruys A."/>
            <person name="Hutchinson M.I."/>
            <person name="Powell A.J."/>
            <person name="Barry K."/>
            <person name="Miller A.N."/>
            <person name="Grigoriev I.V."/>
            <person name="Debuchy R."/>
            <person name="Gladieux P."/>
            <person name="Hiltunen Thoren M."/>
            <person name="Johannesson H."/>
        </authorList>
    </citation>
    <scope>NUCLEOTIDE SEQUENCE</scope>
    <source>
        <strain evidence="6">CBS 141.50</strain>
    </source>
</reference>
<evidence type="ECO:0000313" key="6">
    <source>
        <dbReference type="EMBL" id="KAK4146465.1"/>
    </source>
</evidence>
<dbReference type="RefSeq" id="XP_062639836.1">
    <property type="nucleotide sequence ID" value="XM_062782990.1"/>
</dbReference>
<keyword evidence="2" id="KW-0328">Glycosyltransferase</keyword>
<evidence type="ECO:0000313" key="7">
    <source>
        <dbReference type="Proteomes" id="UP001302676"/>
    </source>
</evidence>
<dbReference type="GeneID" id="87819603"/>